<name>A0ACC1REC6_9HYPO</name>
<evidence type="ECO:0000313" key="2">
    <source>
        <dbReference type="Proteomes" id="UP001148629"/>
    </source>
</evidence>
<keyword evidence="2" id="KW-1185">Reference proteome</keyword>
<dbReference type="EMBL" id="JANRMS010004110">
    <property type="protein sequence ID" value="KAJ3511704.1"/>
    <property type="molecule type" value="Genomic_DNA"/>
</dbReference>
<comment type="caution">
    <text evidence="1">The sequence shown here is derived from an EMBL/GenBank/DDBJ whole genome shotgun (WGS) entry which is preliminary data.</text>
</comment>
<protein>
    <submittedName>
        <fullName evidence="1">Uncharacterized protein</fullName>
    </submittedName>
</protein>
<dbReference type="Proteomes" id="UP001148629">
    <property type="component" value="Unassembled WGS sequence"/>
</dbReference>
<accession>A0ACC1REC6</accession>
<sequence>MIPQLRGALQRLRLVTKVAPRYDAGTGNRVEVSLVSVQTELNCLETWQPGGYTGMDTVDLQQMTAVISGSWDETVQSWQIDERNLENWVSMAETWLQWSDKKRQGWAIPLFSVSWIPPSPTPRLDFKEVQLRDFGIGRDGDK</sequence>
<reference evidence="1" key="1">
    <citation type="submission" date="2022-08" db="EMBL/GenBank/DDBJ databases">
        <title>Genome Sequence of Fusarium decemcellulare.</title>
        <authorList>
            <person name="Buettner E."/>
        </authorList>
    </citation>
    <scope>NUCLEOTIDE SEQUENCE</scope>
    <source>
        <strain evidence="1">Babe19</strain>
    </source>
</reference>
<evidence type="ECO:0000313" key="1">
    <source>
        <dbReference type="EMBL" id="KAJ3511704.1"/>
    </source>
</evidence>
<proteinExistence type="predicted"/>
<organism evidence="1 2">
    <name type="scientific">Fusarium decemcellulare</name>
    <dbReference type="NCBI Taxonomy" id="57161"/>
    <lineage>
        <taxon>Eukaryota</taxon>
        <taxon>Fungi</taxon>
        <taxon>Dikarya</taxon>
        <taxon>Ascomycota</taxon>
        <taxon>Pezizomycotina</taxon>
        <taxon>Sordariomycetes</taxon>
        <taxon>Hypocreomycetidae</taxon>
        <taxon>Hypocreales</taxon>
        <taxon>Nectriaceae</taxon>
        <taxon>Fusarium</taxon>
        <taxon>Fusarium decemcellulare species complex</taxon>
    </lineage>
</organism>
<gene>
    <name evidence="1" type="ORF">NM208_g15401</name>
</gene>